<name>A0A834ZTT5_TETSI</name>
<evidence type="ECO:0000313" key="3">
    <source>
        <dbReference type="Proteomes" id="UP000655225"/>
    </source>
</evidence>
<feature type="compositionally biased region" description="Polar residues" evidence="1">
    <location>
        <begin position="324"/>
        <end position="336"/>
    </location>
</feature>
<dbReference type="InterPro" id="IPR010433">
    <property type="entry name" value="EIF-4B_pln"/>
</dbReference>
<evidence type="ECO:0000313" key="2">
    <source>
        <dbReference type="EMBL" id="KAF8414059.1"/>
    </source>
</evidence>
<feature type="compositionally biased region" description="Basic and acidic residues" evidence="1">
    <location>
        <begin position="89"/>
        <end position="99"/>
    </location>
</feature>
<dbReference type="Proteomes" id="UP000655225">
    <property type="component" value="Unassembled WGS sequence"/>
</dbReference>
<dbReference type="GO" id="GO:0003729">
    <property type="term" value="F:mRNA binding"/>
    <property type="evidence" value="ECO:0007669"/>
    <property type="project" value="TreeGrafter"/>
</dbReference>
<keyword evidence="3" id="KW-1185">Reference proteome</keyword>
<organism evidence="2 3">
    <name type="scientific">Tetracentron sinense</name>
    <name type="common">Spur-leaf</name>
    <dbReference type="NCBI Taxonomy" id="13715"/>
    <lineage>
        <taxon>Eukaryota</taxon>
        <taxon>Viridiplantae</taxon>
        <taxon>Streptophyta</taxon>
        <taxon>Embryophyta</taxon>
        <taxon>Tracheophyta</taxon>
        <taxon>Spermatophyta</taxon>
        <taxon>Magnoliopsida</taxon>
        <taxon>Trochodendrales</taxon>
        <taxon>Trochodendraceae</taxon>
        <taxon>Tetracentron</taxon>
    </lineage>
</organism>
<feature type="region of interest" description="Disordered" evidence="1">
    <location>
        <begin position="38"/>
        <end position="73"/>
    </location>
</feature>
<dbReference type="EMBL" id="JABCRI010000001">
    <property type="protein sequence ID" value="KAF8414059.1"/>
    <property type="molecule type" value="Genomic_DNA"/>
</dbReference>
<accession>A0A834ZTT5</accession>
<reference evidence="2 3" key="1">
    <citation type="submission" date="2020-04" db="EMBL/GenBank/DDBJ databases">
        <title>Plant Genome Project.</title>
        <authorList>
            <person name="Zhang R.-G."/>
        </authorList>
    </citation>
    <scope>NUCLEOTIDE SEQUENCE [LARGE SCALE GENOMIC DNA]</scope>
    <source>
        <strain evidence="2">YNK0</strain>
        <tissue evidence="2">Leaf</tissue>
    </source>
</reference>
<gene>
    <name evidence="2" type="ORF">HHK36_002058</name>
</gene>
<feature type="compositionally biased region" description="Low complexity" evidence="1">
    <location>
        <begin position="139"/>
        <end position="151"/>
    </location>
</feature>
<dbReference type="AlphaFoldDB" id="A0A834ZTT5"/>
<evidence type="ECO:0000256" key="1">
    <source>
        <dbReference type="SAM" id="MobiDB-lite"/>
    </source>
</evidence>
<sequence>MSKKKAFIGSTMTLKDFHGGSIPSHLPLPSVPGLILRPSDRSGFDRQIPTTRGNHMGRSDHRSRPGSSGITRNCDEKASFLSHHTHIGRNFDEDERKPLDGVPTPRRTVSDETIPVPPSRPELKSDSVSAGRFSDRQVSSPVSHSPSAPTSRDPARFTGATPVGVNSQSSSGNNGQAVAGSCPNAWGMKKEVVGVCERVPSSAWSGPNAVSRFAQASALEKVSTGRWQSNHPIHHQPDVEVIRFSEMESEFLSKDSNRHNGIDLVNERGDYYVMQLRHAERGWIGQDGIQIDGKKLPDYERAKPPMYSNAKERNRPFYPDGVCPTTTEGKCSQSELQPLVPSEGSDRPKLKLPSRSNPLETLEVWNQLSWIISRYCAGYSGDTFLKLCGLIAINGYDLVEFRGTNSPPTLVMQKL</sequence>
<dbReference type="OrthoDB" id="48651at2759"/>
<proteinExistence type="predicted"/>
<comment type="caution">
    <text evidence="2">The sequence shown here is derived from an EMBL/GenBank/DDBJ whole genome shotgun (WGS) entry which is preliminary data.</text>
</comment>
<dbReference type="PANTHER" id="PTHR32091:SF4">
    <property type="entry name" value="OS07G0546100 PROTEIN"/>
    <property type="match status" value="1"/>
</dbReference>
<dbReference type="GO" id="GO:0003743">
    <property type="term" value="F:translation initiation factor activity"/>
    <property type="evidence" value="ECO:0007669"/>
    <property type="project" value="InterPro"/>
</dbReference>
<protein>
    <submittedName>
        <fullName evidence="2">Uncharacterized protein</fullName>
    </submittedName>
</protein>
<feature type="region of interest" description="Disordered" evidence="1">
    <location>
        <begin position="302"/>
        <end position="354"/>
    </location>
</feature>
<feature type="compositionally biased region" description="Low complexity" evidence="1">
    <location>
        <begin position="163"/>
        <end position="176"/>
    </location>
</feature>
<dbReference type="PANTHER" id="PTHR32091">
    <property type="entry name" value="EUKARYOTIC TRANSLATION INITIATION FACTOR 4B"/>
    <property type="match status" value="1"/>
</dbReference>
<feature type="region of interest" description="Disordered" evidence="1">
    <location>
        <begin position="86"/>
        <end position="178"/>
    </location>
</feature>